<feature type="domain" description="RNA polymerase sigma-70 region 2" evidence="6">
    <location>
        <begin position="27"/>
        <end position="89"/>
    </location>
</feature>
<organism evidence="8">
    <name type="scientific">hydrothermal vent metagenome</name>
    <dbReference type="NCBI Taxonomy" id="652676"/>
    <lineage>
        <taxon>unclassified sequences</taxon>
        <taxon>metagenomes</taxon>
        <taxon>ecological metagenomes</taxon>
    </lineage>
</organism>
<dbReference type="InterPro" id="IPR013249">
    <property type="entry name" value="RNA_pol_sigma70_r4_t2"/>
</dbReference>
<dbReference type="GO" id="GO:0006352">
    <property type="term" value="P:DNA-templated transcription initiation"/>
    <property type="evidence" value="ECO:0007669"/>
    <property type="project" value="InterPro"/>
</dbReference>
<evidence type="ECO:0000256" key="5">
    <source>
        <dbReference type="ARBA" id="ARBA00023163"/>
    </source>
</evidence>
<dbReference type="SUPFAM" id="SSF88659">
    <property type="entry name" value="Sigma3 and sigma4 domains of RNA polymerase sigma factors"/>
    <property type="match status" value="1"/>
</dbReference>
<evidence type="ECO:0000256" key="2">
    <source>
        <dbReference type="ARBA" id="ARBA00023015"/>
    </source>
</evidence>
<dbReference type="SUPFAM" id="SSF88946">
    <property type="entry name" value="Sigma2 domain of RNA polymerase sigma factors"/>
    <property type="match status" value="1"/>
</dbReference>
<dbReference type="InterPro" id="IPR036388">
    <property type="entry name" value="WH-like_DNA-bd_sf"/>
</dbReference>
<evidence type="ECO:0000313" key="8">
    <source>
        <dbReference type="EMBL" id="VAV93755.1"/>
    </source>
</evidence>
<dbReference type="PANTHER" id="PTHR43133">
    <property type="entry name" value="RNA POLYMERASE ECF-TYPE SIGMA FACTO"/>
    <property type="match status" value="1"/>
</dbReference>
<reference evidence="8" key="1">
    <citation type="submission" date="2018-06" db="EMBL/GenBank/DDBJ databases">
        <authorList>
            <person name="Zhirakovskaya E."/>
        </authorList>
    </citation>
    <scope>NUCLEOTIDE SEQUENCE</scope>
</reference>
<dbReference type="Gene3D" id="1.10.1740.10">
    <property type="match status" value="1"/>
</dbReference>
<dbReference type="InterPro" id="IPR013325">
    <property type="entry name" value="RNA_pol_sigma_r2"/>
</dbReference>
<sequence>MMSDLAGLSEMPDMGDSEVVAVLVENNRVFRKFLARRMGTTADVEDVLQDFCLKALSRQDQHRPSDNLVAWLYSILRSCLSDHYRKTERRGKISKAFALETESGEQVAGADQLHKNLCKCLHSLLPVLRPDYAELVRRIDLAEEERAEVAADIGISAGTLAVRLHRARQVLKRALLTSCGSCVEHGFDDCGCDPANHQVRDTVKRP</sequence>
<dbReference type="GO" id="GO:0016987">
    <property type="term" value="F:sigma factor activity"/>
    <property type="evidence" value="ECO:0007669"/>
    <property type="project" value="UniProtKB-KW"/>
</dbReference>
<evidence type="ECO:0000259" key="7">
    <source>
        <dbReference type="Pfam" id="PF08281"/>
    </source>
</evidence>
<comment type="similarity">
    <text evidence="1">Belongs to the sigma-70 factor family. ECF subfamily.</text>
</comment>
<name>A0A3B0SFL1_9ZZZZ</name>
<protein>
    <submittedName>
        <fullName evidence="8">Uncharacterized protein</fullName>
    </submittedName>
</protein>
<feature type="domain" description="RNA polymerase sigma factor 70 region 4 type 2" evidence="7">
    <location>
        <begin position="119"/>
        <end position="169"/>
    </location>
</feature>
<dbReference type="Pfam" id="PF04542">
    <property type="entry name" value="Sigma70_r2"/>
    <property type="match status" value="1"/>
</dbReference>
<gene>
    <name evidence="8" type="ORF">MNBD_ALPHA08-1264</name>
</gene>
<evidence type="ECO:0000256" key="3">
    <source>
        <dbReference type="ARBA" id="ARBA00023082"/>
    </source>
</evidence>
<proteinExistence type="inferred from homology"/>
<keyword evidence="3" id="KW-0731">Sigma factor</keyword>
<dbReference type="InterPro" id="IPR039425">
    <property type="entry name" value="RNA_pol_sigma-70-like"/>
</dbReference>
<dbReference type="Pfam" id="PF08281">
    <property type="entry name" value="Sigma70_r4_2"/>
    <property type="match status" value="1"/>
</dbReference>
<evidence type="ECO:0000256" key="1">
    <source>
        <dbReference type="ARBA" id="ARBA00010641"/>
    </source>
</evidence>
<dbReference type="Gene3D" id="1.10.10.10">
    <property type="entry name" value="Winged helix-like DNA-binding domain superfamily/Winged helix DNA-binding domain"/>
    <property type="match status" value="1"/>
</dbReference>
<dbReference type="NCBIfam" id="TIGR02937">
    <property type="entry name" value="sigma70-ECF"/>
    <property type="match status" value="1"/>
</dbReference>
<keyword evidence="5" id="KW-0804">Transcription</keyword>
<dbReference type="InterPro" id="IPR007627">
    <property type="entry name" value="RNA_pol_sigma70_r2"/>
</dbReference>
<evidence type="ECO:0000256" key="4">
    <source>
        <dbReference type="ARBA" id="ARBA00023125"/>
    </source>
</evidence>
<dbReference type="GO" id="GO:0003677">
    <property type="term" value="F:DNA binding"/>
    <property type="evidence" value="ECO:0007669"/>
    <property type="project" value="UniProtKB-KW"/>
</dbReference>
<dbReference type="InterPro" id="IPR013324">
    <property type="entry name" value="RNA_pol_sigma_r3/r4-like"/>
</dbReference>
<dbReference type="InterPro" id="IPR014284">
    <property type="entry name" value="RNA_pol_sigma-70_dom"/>
</dbReference>
<dbReference type="EMBL" id="UOEC01000112">
    <property type="protein sequence ID" value="VAV93755.1"/>
    <property type="molecule type" value="Genomic_DNA"/>
</dbReference>
<evidence type="ECO:0000259" key="6">
    <source>
        <dbReference type="Pfam" id="PF04542"/>
    </source>
</evidence>
<accession>A0A3B0SFL1</accession>
<keyword evidence="4" id="KW-0238">DNA-binding</keyword>
<keyword evidence="2" id="KW-0805">Transcription regulation</keyword>
<dbReference type="PANTHER" id="PTHR43133:SF8">
    <property type="entry name" value="RNA POLYMERASE SIGMA FACTOR HI_1459-RELATED"/>
    <property type="match status" value="1"/>
</dbReference>
<dbReference type="AlphaFoldDB" id="A0A3B0SFL1"/>